<dbReference type="EMBL" id="JAFFZS010000045">
    <property type="protein sequence ID" value="MBN0048689.1"/>
    <property type="molecule type" value="Genomic_DNA"/>
</dbReference>
<protein>
    <submittedName>
        <fullName evidence="1">Uncharacterized protein</fullName>
    </submittedName>
</protein>
<comment type="caution">
    <text evidence="1">The sequence shown here is derived from an EMBL/GenBank/DDBJ whole genome shotgun (WGS) entry which is preliminary data.</text>
</comment>
<accession>A0ABS2W086</accession>
<gene>
    <name evidence="1" type="ORF">JS756_32285</name>
</gene>
<evidence type="ECO:0000313" key="1">
    <source>
        <dbReference type="EMBL" id="MBN0048689.1"/>
    </source>
</evidence>
<keyword evidence="2" id="KW-1185">Reference proteome</keyword>
<sequence length="141" mass="13886">MLVLGVQRVEGDGAAGQVEVGRQRLEGGDLAALVRDSALVQGQSAVVGDHGHEVERALFGGVRAAGLAVQGHGLAGVGKVGEPGADGRVEGVAVQAGQQGAEGAGAGCGSQPEAFVQVGCEFGGMRAIAARVHSASIGPRR</sequence>
<reference evidence="1 2" key="1">
    <citation type="submission" date="2021-02" db="EMBL/GenBank/DDBJ databases">
        <title>Whole genome sequencing of Streptomyces actuosus VRA1.</title>
        <authorList>
            <person name="Sen G."/>
            <person name="Sen A."/>
        </authorList>
    </citation>
    <scope>NUCLEOTIDE SEQUENCE [LARGE SCALE GENOMIC DNA]</scope>
    <source>
        <strain evidence="1 2">VRA1</strain>
    </source>
</reference>
<dbReference type="Proteomes" id="UP000788262">
    <property type="component" value="Unassembled WGS sequence"/>
</dbReference>
<evidence type="ECO:0000313" key="2">
    <source>
        <dbReference type="Proteomes" id="UP000788262"/>
    </source>
</evidence>
<name>A0ABS2W086_STRAS</name>
<proteinExistence type="predicted"/>
<organism evidence="1 2">
    <name type="scientific">Streptomyces actuosus</name>
    <dbReference type="NCBI Taxonomy" id="1885"/>
    <lineage>
        <taxon>Bacteria</taxon>
        <taxon>Bacillati</taxon>
        <taxon>Actinomycetota</taxon>
        <taxon>Actinomycetes</taxon>
        <taxon>Kitasatosporales</taxon>
        <taxon>Streptomycetaceae</taxon>
        <taxon>Streptomyces</taxon>
    </lineage>
</organism>